<organism evidence="3 4">
    <name type="scientific">Ramazzottius varieornatus</name>
    <name type="common">Water bear</name>
    <name type="synonym">Tardigrade</name>
    <dbReference type="NCBI Taxonomy" id="947166"/>
    <lineage>
        <taxon>Eukaryota</taxon>
        <taxon>Metazoa</taxon>
        <taxon>Ecdysozoa</taxon>
        <taxon>Tardigrada</taxon>
        <taxon>Eutardigrada</taxon>
        <taxon>Parachela</taxon>
        <taxon>Hypsibioidea</taxon>
        <taxon>Ramazzottiidae</taxon>
        <taxon>Ramazzottius</taxon>
    </lineage>
</organism>
<reference evidence="3 4" key="1">
    <citation type="journal article" date="2016" name="Nat. Commun.">
        <title>Extremotolerant tardigrade genome and improved radiotolerance of human cultured cells by tardigrade-unique protein.</title>
        <authorList>
            <person name="Hashimoto T."/>
            <person name="Horikawa D.D."/>
            <person name="Saito Y."/>
            <person name="Kuwahara H."/>
            <person name="Kozuka-Hata H."/>
            <person name="Shin-I T."/>
            <person name="Minakuchi Y."/>
            <person name="Ohishi K."/>
            <person name="Motoyama A."/>
            <person name="Aizu T."/>
            <person name="Enomoto A."/>
            <person name="Kondo K."/>
            <person name="Tanaka S."/>
            <person name="Hara Y."/>
            <person name="Koshikawa S."/>
            <person name="Sagara H."/>
            <person name="Miura T."/>
            <person name="Yokobori S."/>
            <person name="Miyagawa K."/>
            <person name="Suzuki Y."/>
            <person name="Kubo T."/>
            <person name="Oyama M."/>
            <person name="Kohara Y."/>
            <person name="Fujiyama A."/>
            <person name="Arakawa K."/>
            <person name="Katayama T."/>
            <person name="Toyoda A."/>
            <person name="Kunieda T."/>
        </authorList>
    </citation>
    <scope>NUCLEOTIDE SEQUENCE [LARGE SCALE GENOMIC DNA]</scope>
    <source>
        <strain evidence="3 4">YOKOZUNA-1</strain>
    </source>
</reference>
<proteinExistence type="inferred from homology"/>
<dbReference type="Pfam" id="PF03359">
    <property type="entry name" value="GKAP"/>
    <property type="match status" value="1"/>
</dbReference>
<dbReference type="Proteomes" id="UP000186922">
    <property type="component" value="Unassembled WGS sequence"/>
</dbReference>
<dbReference type="PANTHER" id="PTHR12353:SF31">
    <property type="entry name" value="LD44824P"/>
    <property type="match status" value="1"/>
</dbReference>
<feature type="compositionally biased region" description="Polar residues" evidence="2">
    <location>
        <begin position="16"/>
        <end position="26"/>
    </location>
</feature>
<feature type="region of interest" description="Disordered" evidence="2">
    <location>
        <begin position="1"/>
        <end position="108"/>
    </location>
</feature>
<feature type="compositionally biased region" description="Polar residues" evidence="2">
    <location>
        <begin position="66"/>
        <end position="78"/>
    </location>
</feature>
<feature type="region of interest" description="Disordered" evidence="2">
    <location>
        <begin position="191"/>
        <end position="211"/>
    </location>
</feature>
<protein>
    <submittedName>
        <fullName evidence="3">Uncharacterized protein</fullName>
    </submittedName>
</protein>
<dbReference type="OrthoDB" id="10036956at2759"/>
<name>A0A1D1UVW0_RAMVA</name>
<accession>A0A1D1UVW0</accession>
<dbReference type="AlphaFoldDB" id="A0A1D1UVW0"/>
<dbReference type="PANTHER" id="PTHR12353">
    <property type="entry name" value="DISKS LARGE-ASSOCIATED PROTEIN DAP SAP90/PSD-95-ASSOCIATED PROTEIN"/>
    <property type="match status" value="1"/>
</dbReference>
<sequence>MASRTGGSTSATASRIQFSPQSTTLPASSSGSTVEASRESSSASASTSLPRQDAKPLKGILMHQGLRSQDATPSSSPRTVPDSVHFQTPVSEPANSVRKPDTQRGKTSNAVADFLRKFSPKLNRSKKTLHWYTVDIQPTTESSVNSHKGNTASDLDSDTTIKNLQNGRISSEFSSEMSECLARRLDEKPRAVPPALPTVPPPSSARGVNSRTAQDRVDFLMKGTSPRSVTMMAPSIYGSPVSKSMPTTPVAHMQQRDQPSSGSEWRMLMVDINVDKKDTSSQSYGSASAVANGLDTRRTYFQDSNPHLDRRDDGHVPSYIRLSRALNGYSARNMYSSKKLVNSRDYNVLLCRSEEFLNRPVSRSTTPAIRTDLIRSGEKPSGLQSAREFCNAKSPRRAASEGRDLTSAFAEAETVPLPAPTVKTEEEKPGYEFLRRLEHETTALRDLVKVAQAELDTSADLTENEKEHLLSAVGKTNLLLSQKCRQFEDLCRKNIDEEPDEKIKTTFSDLEGFWDLINIQITNCRRMFDDRARLQSSNEPSNEPSNASGLRESTTVSGAEPDASGHGVLKQGGSRRSSQDISSPAGRRSSKPKVTFQLTERDVQRKEMIAAKRREFEQQQQQGKTSVDVIDTPSVAGPGHEDVQIYVAPNGSSE</sequence>
<feature type="compositionally biased region" description="Polar residues" evidence="2">
    <location>
        <begin position="547"/>
        <end position="557"/>
    </location>
</feature>
<comment type="similarity">
    <text evidence="1">Belongs to the SAPAP family.</text>
</comment>
<feature type="compositionally biased region" description="Basic and acidic residues" evidence="2">
    <location>
        <begin position="599"/>
        <end position="617"/>
    </location>
</feature>
<evidence type="ECO:0000313" key="3">
    <source>
        <dbReference type="EMBL" id="GAU93799.1"/>
    </source>
</evidence>
<feature type="compositionally biased region" description="Polar residues" evidence="2">
    <location>
        <begin position="85"/>
        <end position="94"/>
    </location>
</feature>
<feature type="compositionally biased region" description="Pro residues" evidence="2">
    <location>
        <begin position="191"/>
        <end position="203"/>
    </location>
</feature>
<evidence type="ECO:0000313" key="4">
    <source>
        <dbReference type="Proteomes" id="UP000186922"/>
    </source>
</evidence>
<dbReference type="GO" id="GO:0099572">
    <property type="term" value="C:postsynaptic specialization"/>
    <property type="evidence" value="ECO:0007669"/>
    <property type="project" value="TreeGrafter"/>
</dbReference>
<keyword evidence="4" id="KW-1185">Reference proteome</keyword>
<dbReference type="InterPro" id="IPR005026">
    <property type="entry name" value="SAPAP"/>
</dbReference>
<evidence type="ECO:0000256" key="2">
    <source>
        <dbReference type="SAM" id="MobiDB-lite"/>
    </source>
</evidence>
<evidence type="ECO:0000256" key="1">
    <source>
        <dbReference type="ARBA" id="ARBA00008839"/>
    </source>
</evidence>
<gene>
    <name evidence="3" type="primary">RvY_05683-1</name>
    <name evidence="3" type="synonym">RvY_05683.1</name>
    <name evidence="3" type="ORF">RvY_05683</name>
</gene>
<dbReference type="STRING" id="947166.A0A1D1UVW0"/>
<dbReference type="EMBL" id="BDGG01000002">
    <property type="protein sequence ID" value="GAU93799.1"/>
    <property type="molecule type" value="Genomic_DNA"/>
</dbReference>
<feature type="compositionally biased region" description="Low complexity" evidence="2">
    <location>
        <begin position="536"/>
        <end position="546"/>
    </location>
</feature>
<dbReference type="GO" id="GO:0023052">
    <property type="term" value="P:signaling"/>
    <property type="evidence" value="ECO:0007669"/>
    <property type="project" value="InterPro"/>
</dbReference>
<feature type="compositionally biased region" description="Low complexity" evidence="2">
    <location>
        <begin position="27"/>
        <end position="48"/>
    </location>
</feature>
<feature type="region of interest" description="Disordered" evidence="2">
    <location>
        <begin position="534"/>
        <end position="640"/>
    </location>
</feature>
<dbReference type="GO" id="GO:0098978">
    <property type="term" value="C:glutamatergic synapse"/>
    <property type="evidence" value="ECO:0007669"/>
    <property type="project" value="TreeGrafter"/>
</dbReference>
<dbReference type="GO" id="GO:0060090">
    <property type="term" value="F:molecular adaptor activity"/>
    <property type="evidence" value="ECO:0007669"/>
    <property type="project" value="TreeGrafter"/>
</dbReference>
<comment type="caution">
    <text evidence="3">The sequence shown here is derived from an EMBL/GenBank/DDBJ whole genome shotgun (WGS) entry which is preliminary data.</text>
</comment>
<feature type="compositionally biased region" description="Low complexity" evidence="2">
    <location>
        <begin position="1"/>
        <end position="15"/>
    </location>
</feature>
<feature type="region of interest" description="Disordered" evidence="2">
    <location>
        <begin position="239"/>
        <end position="262"/>
    </location>
</feature>